<keyword evidence="11" id="KW-0413">Isomerase</keyword>
<dbReference type="EMBL" id="MCBS01025016">
    <property type="protein sequence ID" value="RKF71827.1"/>
    <property type="molecule type" value="Genomic_DNA"/>
</dbReference>
<dbReference type="GO" id="GO:0043111">
    <property type="term" value="P:replication fork arrest"/>
    <property type="evidence" value="ECO:0007669"/>
    <property type="project" value="TreeGrafter"/>
</dbReference>
<dbReference type="InterPro" id="IPR044998">
    <property type="entry name" value="Timeless"/>
</dbReference>
<organism evidence="11 12">
    <name type="scientific">Golovinomyces cichoracearum</name>
    <dbReference type="NCBI Taxonomy" id="62708"/>
    <lineage>
        <taxon>Eukaryota</taxon>
        <taxon>Fungi</taxon>
        <taxon>Dikarya</taxon>
        <taxon>Ascomycota</taxon>
        <taxon>Pezizomycotina</taxon>
        <taxon>Leotiomycetes</taxon>
        <taxon>Erysiphales</taxon>
        <taxon>Erysiphaceae</taxon>
        <taxon>Golovinomyces</taxon>
    </lineage>
</organism>
<keyword evidence="4" id="KW-0236">DNA replication inhibitor</keyword>
<feature type="coiled-coil region" evidence="8">
    <location>
        <begin position="777"/>
        <end position="804"/>
    </location>
</feature>
<comment type="subcellular location">
    <subcellularLocation>
        <location evidence="1">Nucleus</location>
    </subcellularLocation>
</comment>
<evidence type="ECO:0000256" key="7">
    <source>
        <dbReference type="ARBA" id="ARBA00023306"/>
    </source>
</evidence>
<evidence type="ECO:0000256" key="6">
    <source>
        <dbReference type="ARBA" id="ARBA00023254"/>
    </source>
</evidence>
<gene>
    <name evidence="11" type="ORF">GcM1_250238</name>
</gene>
<sequence length="1097" mass="127090">MRILPLRLHKMDFADGKRYIVDPDVRAHVSSIVSALGGNAADENGQYILGDDALACLRDLKRWLKLYDEKLNRLDVARCLAESNFVGGDILQILAAWPENTTEDKLKFKTALSCLELLVPLTWPIEKDPQQMTENHHRHVPHLQIAQVGYKRSIINFDGARILHTAVRCALPSIAESMKNRTARDEGIIKLLLYFIRNISMIAPPPNLQWNGDDSEVSRSALIDAFGYQDIFHLLLTVSSTMGEEFSTQDLIILDIIFHIVKGVDPEELFWNEKKTADNKINELVRLRKKEAKMLSSYQKNAPTRHNRFGSMIWMQRDDAKMTTVTSSAAIVDCEKSLAKMDSTKRFKPPRRPHKGENGPLEFYSPVSLSINAKKHLRFFVEDFLDSSFNPLFSHIRKAIDREAERVMDYHPRQFFYVVNWFLLAERLRRDLKGKEKITQANTTEDLGSFPLVAGVLNQEMFITLVKAMNSKFENKLWSDLSAAMKCFSQILLTVQEMLLSPLEEDQEIAGNILSRFFYEETIHDLITDIARTYKDQGFGYLDAVTEITHIYLRVLENYSKINTDLQVRSKKKLNRKNKARETDDINGSALDEDGGEDHDSSESDEARARYISRERRLDFKRFSLRFVTQGCVNTFFAFTIHYNELKPDQLKRAHRFFYRVAFKNEMSVMLFRVDIIALFYKMIKGPQGLDKNSLGFKEWEELVRQILKKCLRKTQQRPELFVEMLFSKNNTIAHFLEYGYQKQTSTVKPRVATELEVKGNKEWDEQICIVVSAILNRNEEDHLRWLKSQLMNAEIERRRWEDNSKLIPSTERDLEAQETPKLKSEPERVKAPAILIQPDTSTRQVALLQNGFLRLLVKLIGLHQDNNIENSEVSLAVPPSLSADDVQKALNLINYTEFNPPVFESGQEAEDFIKPKTSDNFSRKKSAFDHESNISDDDHHQFFEPGGPTSAKKLDLLETIKKKKSLRKEEQESFDEHPISDAQLEARKAARMKREFDKNRRIKSELFVHDSDEESDEERDREFFEQEEKIGRRNKISIMKELLNTEEVKESTNKSTLKRSSGVISDSLDEQEEEDFLFSAGRKRRHKMNVIDSDTE</sequence>
<dbReference type="GO" id="GO:0003677">
    <property type="term" value="F:DNA binding"/>
    <property type="evidence" value="ECO:0007669"/>
    <property type="project" value="TreeGrafter"/>
</dbReference>
<evidence type="ECO:0000313" key="11">
    <source>
        <dbReference type="EMBL" id="RKF71827.1"/>
    </source>
</evidence>
<dbReference type="AlphaFoldDB" id="A0A420IBD7"/>
<name>A0A420IBD7_9PEZI</name>
<keyword evidence="5" id="KW-0539">Nucleus</keyword>
<feature type="region of interest" description="Disordered" evidence="9">
    <location>
        <begin position="922"/>
        <end position="951"/>
    </location>
</feature>
<feature type="compositionally biased region" description="Basic and acidic residues" evidence="9">
    <location>
        <begin position="927"/>
        <end position="943"/>
    </location>
</feature>
<evidence type="ECO:0000256" key="9">
    <source>
        <dbReference type="SAM" id="MobiDB-lite"/>
    </source>
</evidence>
<dbReference type="Pfam" id="PF04821">
    <property type="entry name" value="TIMELESS"/>
    <property type="match status" value="1"/>
</dbReference>
<evidence type="ECO:0000259" key="10">
    <source>
        <dbReference type="Pfam" id="PF04821"/>
    </source>
</evidence>
<keyword evidence="6" id="KW-0469">Meiosis</keyword>
<dbReference type="Proteomes" id="UP000285326">
    <property type="component" value="Unassembled WGS sequence"/>
</dbReference>
<dbReference type="GO" id="GO:0016853">
    <property type="term" value="F:isomerase activity"/>
    <property type="evidence" value="ECO:0007669"/>
    <property type="project" value="UniProtKB-KW"/>
</dbReference>
<dbReference type="InterPro" id="IPR006906">
    <property type="entry name" value="Timeless_N"/>
</dbReference>
<evidence type="ECO:0000256" key="3">
    <source>
        <dbReference type="ARBA" id="ARBA00021529"/>
    </source>
</evidence>
<dbReference type="GO" id="GO:0006281">
    <property type="term" value="P:DNA repair"/>
    <property type="evidence" value="ECO:0007669"/>
    <property type="project" value="TreeGrafter"/>
</dbReference>
<accession>A0A420IBD7</accession>
<keyword evidence="8" id="KW-0175">Coiled coil</keyword>
<reference evidence="11 12" key="1">
    <citation type="journal article" date="2018" name="BMC Genomics">
        <title>Comparative genome analyses reveal sequence features reflecting distinct modes of host-adaptation between dicot and monocot powdery mildew.</title>
        <authorList>
            <person name="Wu Y."/>
            <person name="Ma X."/>
            <person name="Pan Z."/>
            <person name="Kale S.D."/>
            <person name="Song Y."/>
            <person name="King H."/>
            <person name="Zhang Q."/>
            <person name="Presley C."/>
            <person name="Deng X."/>
            <person name="Wei C.I."/>
            <person name="Xiao S."/>
        </authorList>
    </citation>
    <scope>NUCLEOTIDE SEQUENCE [LARGE SCALE GENOMIC DNA]</scope>
    <source>
        <strain evidence="11">UMSG1</strain>
    </source>
</reference>
<feature type="region of interest" description="Disordered" evidence="9">
    <location>
        <begin position="1010"/>
        <end position="1031"/>
    </location>
</feature>
<dbReference type="PANTHER" id="PTHR22940:SF4">
    <property type="entry name" value="PROTEIN TIMELESS HOMOLOG"/>
    <property type="match status" value="1"/>
</dbReference>
<feature type="region of interest" description="Disordered" evidence="9">
    <location>
        <begin position="1048"/>
        <end position="1073"/>
    </location>
</feature>
<dbReference type="GO" id="GO:0031298">
    <property type="term" value="C:replication fork protection complex"/>
    <property type="evidence" value="ECO:0007669"/>
    <property type="project" value="TreeGrafter"/>
</dbReference>
<evidence type="ECO:0000256" key="8">
    <source>
        <dbReference type="SAM" id="Coils"/>
    </source>
</evidence>
<protein>
    <recommendedName>
        <fullName evidence="3">Topoisomerase 1-associated factor 1</fullName>
    </recommendedName>
</protein>
<dbReference type="GO" id="GO:0051321">
    <property type="term" value="P:meiotic cell cycle"/>
    <property type="evidence" value="ECO:0007669"/>
    <property type="project" value="UniProtKB-KW"/>
</dbReference>
<dbReference type="PANTHER" id="PTHR22940">
    <property type="entry name" value="TIMEOUT/TIMELESS-2"/>
    <property type="match status" value="1"/>
</dbReference>
<comment type="similarity">
    <text evidence="2">Belongs to the timeless family.</text>
</comment>
<evidence type="ECO:0000256" key="5">
    <source>
        <dbReference type="ARBA" id="ARBA00023242"/>
    </source>
</evidence>
<keyword evidence="7" id="KW-0131">Cell cycle</keyword>
<dbReference type="GO" id="GO:0000076">
    <property type="term" value="P:DNA replication checkpoint signaling"/>
    <property type="evidence" value="ECO:0007669"/>
    <property type="project" value="TreeGrafter"/>
</dbReference>
<feature type="compositionally biased region" description="Basic and acidic residues" evidence="9">
    <location>
        <begin position="1019"/>
        <end position="1031"/>
    </location>
</feature>
<feature type="compositionally biased region" description="Polar residues" evidence="9">
    <location>
        <begin position="1054"/>
        <end position="1065"/>
    </location>
</feature>
<evidence type="ECO:0000256" key="4">
    <source>
        <dbReference type="ARBA" id="ARBA00022880"/>
    </source>
</evidence>
<comment type="caution">
    <text evidence="11">The sequence shown here is derived from an EMBL/GenBank/DDBJ whole genome shotgun (WGS) entry which is preliminary data.</text>
</comment>
<proteinExistence type="inferred from homology"/>
<evidence type="ECO:0000313" key="12">
    <source>
        <dbReference type="Proteomes" id="UP000285326"/>
    </source>
</evidence>
<feature type="region of interest" description="Disordered" evidence="9">
    <location>
        <begin position="573"/>
        <end position="606"/>
    </location>
</feature>
<evidence type="ECO:0000256" key="2">
    <source>
        <dbReference type="ARBA" id="ARBA00008174"/>
    </source>
</evidence>
<evidence type="ECO:0000256" key="1">
    <source>
        <dbReference type="ARBA" id="ARBA00004123"/>
    </source>
</evidence>
<feature type="domain" description="Timeless N-terminal" evidence="10">
    <location>
        <begin position="46"/>
        <end position="315"/>
    </location>
</feature>